<keyword evidence="3" id="KW-1185">Reference proteome</keyword>
<name>A0ABQ4PUF9_9PROT</name>
<evidence type="ECO:0000313" key="2">
    <source>
        <dbReference type="EMBL" id="GIU66519.1"/>
    </source>
</evidence>
<evidence type="ECO:0000313" key="3">
    <source>
        <dbReference type="Proteomes" id="UP001161064"/>
    </source>
</evidence>
<accession>A0ABQ4PUF9</accession>
<dbReference type="EMBL" id="BPFZ01000003">
    <property type="protein sequence ID" value="GIU66519.1"/>
    <property type="molecule type" value="Genomic_DNA"/>
</dbReference>
<evidence type="ECO:0000256" key="1">
    <source>
        <dbReference type="SAM" id="MobiDB-lite"/>
    </source>
</evidence>
<proteinExistence type="predicted"/>
<dbReference type="Proteomes" id="UP001161064">
    <property type="component" value="Unassembled WGS sequence"/>
</dbReference>
<organism evidence="2 3">
    <name type="scientific">Candidatus Phycosocius spiralis</name>
    <dbReference type="NCBI Taxonomy" id="2815099"/>
    <lineage>
        <taxon>Bacteria</taxon>
        <taxon>Pseudomonadati</taxon>
        <taxon>Pseudomonadota</taxon>
        <taxon>Alphaproteobacteria</taxon>
        <taxon>Caulobacterales</taxon>
        <taxon>Caulobacterales incertae sedis</taxon>
        <taxon>Candidatus Phycosocius</taxon>
    </lineage>
</organism>
<dbReference type="RefSeq" id="WP_284359078.1">
    <property type="nucleotide sequence ID" value="NZ_BPFZ01000003.1"/>
</dbReference>
<sequence>MNERVEALEVQITHLSRVVEDLSDICAQQADEIGRLKRRLDHWVAREAQRQSEAADPAMIDQKPPHY</sequence>
<dbReference type="InterPro" id="IPR007236">
    <property type="entry name" value="SlyX"/>
</dbReference>
<feature type="region of interest" description="Disordered" evidence="1">
    <location>
        <begin position="48"/>
        <end position="67"/>
    </location>
</feature>
<protein>
    <submittedName>
        <fullName evidence="2">SlyX protein</fullName>
    </submittedName>
</protein>
<gene>
    <name evidence="2" type="ORF">PsB1_0673</name>
</gene>
<reference evidence="2" key="2">
    <citation type="journal article" date="2023" name="ISME Commun">
        <title>Characterization of a bloom-associated alphaproteobacterial lineage, 'Candidatus Phycosocius': insights into freshwater algal-bacterial interactions.</title>
        <authorList>
            <person name="Tanabe Y."/>
            <person name="Yamaguchi H."/>
            <person name="Yoshida M."/>
            <person name="Kai A."/>
            <person name="Okazaki Y."/>
        </authorList>
    </citation>
    <scope>NUCLEOTIDE SEQUENCE</scope>
    <source>
        <strain evidence="2">BOTRYCO-1</strain>
    </source>
</reference>
<reference evidence="2" key="1">
    <citation type="submission" date="2021-05" db="EMBL/GenBank/DDBJ databases">
        <authorList>
            <person name="Tanabe Y."/>
        </authorList>
    </citation>
    <scope>NUCLEOTIDE SEQUENCE</scope>
    <source>
        <strain evidence="2">BOTRYCO-1</strain>
    </source>
</reference>
<comment type="caution">
    <text evidence="2">The sequence shown here is derived from an EMBL/GenBank/DDBJ whole genome shotgun (WGS) entry which is preliminary data.</text>
</comment>
<dbReference type="Pfam" id="PF04102">
    <property type="entry name" value="SlyX"/>
    <property type="match status" value="1"/>
</dbReference>